<evidence type="ECO:0000313" key="3">
    <source>
        <dbReference type="Proteomes" id="UP000031433"/>
    </source>
</evidence>
<feature type="transmembrane region" description="Helical" evidence="1">
    <location>
        <begin position="212"/>
        <end position="231"/>
    </location>
</feature>
<feature type="transmembrane region" description="Helical" evidence="1">
    <location>
        <begin position="128"/>
        <end position="150"/>
    </location>
</feature>
<evidence type="ECO:0000313" key="2">
    <source>
        <dbReference type="EMBL" id="KIE42953.1"/>
    </source>
</evidence>
<reference evidence="2 3" key="1">
    <citation type="submission" date="2015-01" db="EMBL/GenBank/DDBJ databases">
        <title>Genome sequence of the anaerobic bacterium Geobacter soli GSS01, a dissimilatory Fe(III) reducer from soil.</title>
        <authorList>
            <person name="Yang G."/>
            <person name="Zhou S."/>
        </authorList>
    </citation>
    <scope>NUCLEOTIDE SEQUENCE [LARGE SCALE GENOMIC DNA]</scope>
    <source>
        <strain evidence="2 3">GSS01</strain>
    </source>
</reference>
<dbReference type="Proteomes" id="UP000031433">
    <property type="component" value="Unassembled WGS sequence"/>
</dbReference>
<feature type="transmembrane region" description="Helical" evidence="1">
    <location>
        <begin position="243"/>
        <end position="259"/>
    </location>
</feature>
<organism evidence="2 3">
    <name type="scientific">Geobacter soli</name>
    <dbReference type="NCBI Taxonomy" id="1510391"/>
    <lineage>
        <taxon>Bacteria</taxon>
        <taxon>Pseudomonadati</taxon>
        <taxon>Thermodesulfobacteriota</taxon>
        <taxon>Desulfuromonadia</taxon>
        <taxon>Geobacterales</taxon>
        <taxon>Geobacteraceae</taxon>
        <taxon>Geobacter</taxon>
    </lineage>
</organism>
<dbReference type="AlphaFoldDB" id="A0A0C1TU54"/>
<accession>A0A0C1TU54</accession>
<sequence length="350" mass="38728">MPMSIKNAILLFVVVTLCAAFSMRIFQGLDEMMGDQYWVVDVSQGDHGWYGMGLLPHVVKMPKDIVKALNTDADPANNVEIYAQAGDFAGDSVYGICFGIPLIMFLIWFAFIIGFPDRVDPYLLPRKIFTIAVIITCSVVVNLFLMRITADFATDPMARIANVAGNHASLLFHNAGIWFAILFSALGTHSHSMHEVAAPDSRQWQTQANEKFSWMFILLGAVTVLEVSLVNSKLALPDAAVDYSVWIIWVVIFMRMFGFSPRYWIKRGRGISIMVVGTALTLGAFYLLERATGTLGAGFASPVLAKALGVENQNIGLSLMISIYLIFWMEFAAAIRMNGPVKKPVEQKIP</sequence>
<dbReference type="EMBL" id="JXBL01000001">
    <property type="protein sequence ID" value="KIE42953.1"/>
    <property type="molecule type" value="Genomic_DNA"/>
</dbReference>
<keyword evidence="1" id="KW-0472">Membrane</keyword>
<feature type="transmembrane region" description="Helical" evidence="1">
    <location>
        <begin position="271"/>
        <end position="288"/>
    </location>
</feature>
<evidence type="ECO:0000256" key="1">
    <source>
        <dbReference type="SAM" id="Phobius"/>
    </source>
</evidence>
<name>A0A0C1TU54_9BACT</name>
<feature type="transmembrane region" description="Helical" evidence="1">
    <location>
        <begin position="93"/>
        <end position="116"/>
    </location>
</feature>
<proteinExistence type="predicted"/>
<keyword evidence="1" id="KW-0812">Transmembrane</keyword>
<keyword evidence="1" id="KW-1133">Transmembrane helix</keyword>
<comment type="caution">
    <text evidence="2">The sequence shown here is derived from an EMBL/GenBank/DDBJ whole genome shotgun (WGS) entry which is preliminary data.</text>
</comment>
<feature type="transmembrane region" description="Helical" evidence="1">
    <location>
        <begin position="170"/>
        <end position="191"/>
    </location>
</feature>
<dbReference type="RefSeq" id="WP_039645985.1">
    <property type="nucleotide sequence ID" value="NZ_JXBL01000001.1"/>
</dbReference>
<feature type="transmembrane region" description="Helical" evidence="1">
    <location>
        <begin position="315"/>
        <end position="335"/>
    </location>
</feature>
<keyword evidence="3" id="KW-1185">Reference proteome</keyword>
<protein>
    <submittedName>
        <fullName evidence="2">Membrane protein</fullName>
    </submittedName>
</protein>
<gene>
    <name evidence="2" type="ORF">SE37_10080</name>
</gene>